<dbReference type="AlphaFoldDB" id="A0A7S3DIB2"/>
<accession>A0A7S3DIB2</accession>
<dbReference type="Pfam" id="PF13540">
    <property type="entry name" value="RCC1_2"/>
    <property type="match status" value="1"/>
</dbReference>
<name>A0A7S3DIB2_9EUKA</name>
<dbReference type="InterPro" id="IPR009091">
    <property type="entry name" value="RCC1/BLIP-II"/>
</dbReference>
<gene>
    <name evidence="1" type="ORF">PBIL07802_LOCUS20378</name>
</gene>
<evidence type="ECO:0000313" key="1">
    <source>
        <dbReference type="EMBL" id="CAE0258115.1"/>
    </source>
</evidence>
<reference evidence="1" key="1">
    <citation type="submission" date="2021-01" db="EMBL/GenBank/DDBJ databases">
        <authorList>
            <person name="Corre E."/>
            <person name="Pelletier E."/>
            <person name="Niang G."/>
            <person name="Scheremetjew M."/>
            <person name="Finn R."/>
            <person name="Kale V."/>
            <person name="Holt S."/>
            <person name="Cochrane G."/>
            <person name="Meng A."/>
            <person name="Brown T."/>
            <person name="Cohen L."/>
        </authorList>
    </citation>
    <scope>NUCLEOTIDE SEQUENCE</scope>
    <source>
        <strain evidence="1">NIES-2562</strain>
    </source>
</reference>
<dbReference type="Gene3D" id="2.130.10.30">
    <property type="entry name" value="Regulator of chromosome condensation 1/beta-lactamase-inhibitor protein II"/>
    <property type="match status" value="1"/>
</dbReference>
<organism evidence="1">
    <name type="scientific">Palpitomonas bilix</name>
    <dbReference type="NCBI Taxonomy" id="652834"/>
    <lineage>
        <taxon>Eukaryota</taxon>
        <taxon>Eukaryota incertae sedis</taxon>
    </lineage>
</organism>
<protein>
    <submittedName>
        <fullName evidence="1">Uncharacterized protein</fullName>
    </submittedName>
</protein>
<proteinExistence type="predicted"/>
<dbReference type="EMBL" id="HBIB01031484">
    <property type="protein sequence ID" value="CAE0258115.1"/>
    <property type="molecule type" value="Transcribed_RNA"/>
</dbReference>
<dbReference type="SUPFAM" id="SSF50985">
    <property type="entry name" value="RCC1/BLIP-II"/>
    <property type="match status" value="1"/>
</dbReference>
<sequence length="104" mass="11668">MPKQQAKMAARRTVVGAGVSGEDFLVEVGALERIRVESVACGARHMLAATEKNNVFVWGDSIDGQVTRPPRLFHFRSELVLAWQRRQRQRRTFAKGAAISIFTE</sequence>